<reference evidence="2" key="1">
    <citation type="journal article" date="2020" name="mSystems">
        <title>Genome- and Community-Level Interaction Insights into Carbon Utilization and Element Cycling Functions of Hydrothermarchaeota in Hydrothermal Sediment.</title>
        <authorList>
            <person name="Zhou Z."/>
            <person name="Liu Y."/>
            <person name="Xu W."/>
            <person name="Pan J."/>
            <person name="Luo Z.H."/>
            <person name="Li M."/>
        </authorList>
    </citation>
    <scope>NUCLEOTIDE SEQUENCE [LARGE SCALE GENOMIC DNA]</scope>
    <source>
        <strain evidence="2">SpSt-1074</strain>
    </source>
</reference>
<dbReference type="InterPro" id="IPR011108">
    <property type="entry name" value="RMMBL"/>
</dbReference>
<dbReference type="Pfam" id="PF07521">
    <property type="entry name" value="RMMBL"/>
    <property type="match status" value="1"/>
</dbReference>
<dbReference type="AlphaFoldDB" id="A0A7J3VS03"/>
<comment type="caution">
    <text evidence="2">The sequence shown here is derived from an EMBL/GenBank/DDBJ whole genome shotgun (WGS) entry which is preliminary data.</text>
</comment>
<name>A0A7J3VS03_CALS0</name>
<sequence>MPSITFNGGVSIAHLGRTVFFDSAGSTTPGHLRLISHAHSDHVANAGRILATSPTVGLMKSVWEMRGRTTSVQYHELIKLENGLAVKPLNSGHVLGSAAFSIEGDGLSLNYTGDINTVETLTTQPAETCRSEFLVMESTYGHPSFVFPPRHQTYARILRWTLECLSDGVLPAFKAYSIGKSQELIKLFNAYTTLPVIAGPTVSKASKVYVEFGEKLDYMPYNDVEAVKLLASGGCVYVDSQVRRMITHRRMRWAYVSGWALQYRFEDMDAAFPLSSHADYNGLLEYVEETEPKKVYVFHGFSGYFARTLRRLGFDAEPLGGR</sequence>
<dbReference type="Gene3D" id="3.60.15.10">
    <property type="entry name" value="Ribonuclease Z/Hydroxyacylglutathione hydrolase-like"/>
    <property type="match status" value="1"/>
</dbReference>
<protein>
    <recommendedName>
        <fullName evidence="1">Zn-dependent metallo-hydrolase RNA specificity domain-containing protein</fullName>
    </recommendedName>
</protein>
<dbReference type="PANTHER" id="PTHR11203">
    <property type="entry name" value="CLEAVAGE AND POLYADENYLATION SPECIFICITY FACTOR FAMILY MEMBER"/>
    <property type="match status" value="1"/>
</dbReference>
<evidence type="ECO:0000259" key="1">
    <source>
        <dbReference type="Pfam" id="PF07521"/>
    </source>
</evidence>
<dbReference type="InterPro" id="IPR036866">
    <property type="entry name" value="RibonucZ/Hydroxyglut_hydro"/>
</dbReference>
<dbReference type="SUPFAM" id="SSF56281">
    <property type="entry name" value="Metallo-hydrolase/oxidoreductase"/>
    <property type="match status" value="1"/>
</dbReference>
<gene>
    <name evidence="2" type="ORF">ENM31_00035</name>
</gene>
<evidence type="ECO:0000313" key="2">
    <source>
        <dbReference type="EMBL" id="HHM43672.1"/>
    </source>
</evidence>
<accession>A0A7J3VS03</accession>
<dbReference type="InterPro" id="IPR050698">
    <property type="entry name" value="MBL"/>
</dbReference>
<dbReference type="GO" id="GO:0004521">
    <property type="term" value="F:RNA endonuclease activity"/>
    <property type="evidence" value="ECO:0007669"/>
    <property type="project" value="TreeGrafter"/>
</dbReference>
<feature type="domain" description="Zn-dependent metallo-hydrolase RNA specificity" evidence="1">
    <location>
        <begin position="273"/>
        <end position="300"/>
    </location>
</feature>
<proteinExistence type="predicted"/>
<dbReference type="EMBL" id="DRXH01000001">
    <property type="protein sequence ID" value="HHM43672.1"/>
    <property type="molecule type" value="Genomic_DNA"/>
</dbReference>
<organism evidence="2">
    <name type="scientific">Caldiarchaeum subterraneum</name>
    <dbReference type="NCBI Taxonomy" id="311458"/>
    <lineage>
        <taxon>Archaea</taxon>
        <taxon>Nitrososphaerota</taxon>
        <taxon>Candidatus Caldarchaeales</taxon>
        <taxon>Candidatus Caldarchaeaceae</taxon>
        <taxon>Candidatus Caldarchaeum</taxon>
    </lineage>
</organism>
<dbReference type="PANTHER" id="PTHR11203:SF37">
    <property type="entry name" value="INTEGRATOR COMPLEX SUBUNIT 11"/>
    <property type="match status" value="1"/>
</dbReference>